<evidence type="ECO:0000256" key="2">
    <source>
        <dbReference type="SAM" id="Phobius"/>
    </source>
</evidence>
<gene>
    <name evidence="4" type="ORF">GCU69_29860</name>
</gene>
<organism evidence="4 5">
    <name type="scientific">Streptomyces lycii</name>
    <dbReference type="NCBI Taxonomy" id="2654337"/>
    <lineage>
        <taxon>Bacteria</taxon>
        <taxon>Bacillati</taxon>
        <taxon>Actinomycetota</taxon>
        <taxon>Actinomycetes</taxon>
        <taxon>Kitasatosporales</taxon>
        <taxon>Streptomycetaceae</taxon>
        <taxon>Streptomyces</taxon>
    </lineage>
</organism>
<feature type="region of interest" description="Disordered" evidence="1">
    <location>
        <begin position="330"/>
        <end position="349"/>
    </location>
</feature>
<keyword evidence="2" id="KW-0472">Membrane</keyword>
<protein>
    <submittedName>
        <fullName evidence="4">DUF4097 domain-containing protein</fullName>
    </submittedName>
</protein>
<keyword evidence="2" id="KW-0812">Transmembrane</keyword>
<feature type="compositionally biased region" description="Low complexity" evidence="1">
    <location>
        <begin position="26"/>
        <end position="38"/>
    </location>
</feature>
<feature type="compositionally biased region" description="Gly residues" evidence="1">
    <location>
        <begin position="1"/>
        <end position="25"/>
    </location>
</feature>
<keyword evidence="2" id="KW-1133">Transmembrane helix</keyword>
<evidence type="ECO:0000256" key="1">
    <source>
        <dbReference type="SAM" id="MobiDB-lite"/>
    </source>
</evidence>
<sequence>MGTGAGPGTGTGTGPERGTGAGTGTGPQEQAPEQAQGPAPAPWRGLAPPPIRWAAGSPGAAALRTVVPESFPYVIRVQQEIIVAPQQPVRCAGRSARARARARALAVASGVLVTAFALSGCGTAAADDDEPEHRAFPYSGKTLRIDADNTSLDLVPADVDEIEVTRWFDGWTAIGGDVKKVWEVEGDTLRLGIDCQGLIDNCDSRHRVKVPRDLALTVDNDNGAVVANGFTADLDITSGNGSVRVGDPTGRLDLKSDNGRVEATGVASRDVAASSDNGRVELAFAEVPDRVDAKSDNGRVGIRLPDGAYRVEAEADNGDVDITVPRDDRSEHHVTARSDNGGISVRTAN</sequence>
<dbReference type="Pfam" id="PF13349">
    <property type="entry name" value="DUF4097"/>
    <property type="match status" value="1"/>
</dbReference>
<name>A0ABQ7FB92_9ACTN</name>
<dbReference type="InterPro" id="IPR025164">
    <property type="entry name" value="Toastrack_DUF4097"/>
</dbReference>
<dbReference type="EMBL" id="WHPN01000416">
    <property type="protein sequence ID" value="KAF4405530.1"/>
    <property type="molecule type" value="Genomic_DNA"/>
</dbReference>
<evidence type="ECO:0000259" key="3">
    <source>
        <dbReference type="Pfam" id="PF13349"/>
    </source>
</evidence>
<accession>A0ABQ7FB92</accession>
<comment type="caution">
    <text evidence="4">The sequence shown here is derived from an EMBL/GenBank/DDBJ whole genome shotgun (WGS) entry which is preliminary data.</text>
</comment>
<keyword evidence="5" id="KW-1185">Reference proteome</keyword>
<reference evidence="4 5" key="1">
    <citation type="submission" date="2019-10" db="EMBL/GenBank/DDBJ databases">
        <title>Streptomyces tenebrisbrunneis sp.nov., an endogenous actinomycete isolated from of Lycium ruthenicum.</title>
        <authorList>
            <person name="Ma L."/>
        </authorList>
    </citation>
    <scope>NUCLEOTIDE SEQUENCE [LARGE SCALE GENOMIC DNA]</scope>
    <source>
        <strain evidence="4 5">TRM 66187</strain>
    </source>
</reference>
<evidence type="ECO:0000313" key="4">
    <source>
        <dbReference type="EMBL" id="KAF4405530.1"/>
    </source>
</evidence>
<feature type="region of interest" description="Disordered" evidence="1">
    <location>
        <begin position="1"/>
        <end position="52"/>
    </location>
</feature>
<feature type="domain" description="DUF4097" evidence="3">
    <location>
        <begin position="231"/>
        <end position="341"/>
    </location>
</feature>
<dbReference type="Proteomes" id="UP000621266">
    <property type="component" value="Unassembled WGS sequence"/>
</dbReference>
<evidence type="ECO:0000313" key="5">
    <source>
        <dbReference type="Proteomes" id="UP000621266"/>
    </source>
</evidence>
<feature type="transmembrane region" description="Helical" evidence="2">
    <location>
        <begin position="104"/>
        <end position="126"/>
    </location>
</feature>
<proteinExistence type="predicted"/>